<evidence type="ECO:0000256" key="6">
    <source>
        <dbReference type="ARBA" id="ARBA00023136"/>
    </source>
</evidence>
<feature type="transmembrane region" description="Helical" evidence="7">
    <location>
        <begin position="6"/>
        <end position="26"/>
    </location>
</feature>
<dbReference type="InterPro" id="IPR002524">
    <property type="entry name" value="Cation_efflux"/>
</dbReference>
<dbReference type="Pfam" id="PF01545">
    <property type="entry name" value="Cation_efflux"/>
    <property type="match status" value="1"/>
</dbReference>
<keyword evidence="9" id="KW-1185">Reference proteome</keyword>
<protein>
    <submittedName>
        <fullName evidence="10">Cobalt uptake protein COT1-like</fullName>
    </submittedName>
</protein>
<evidence type="ECO:0000256" key="2">
    <source>
        <dbReference type="ARBA" id="ARBA00008873"/>
    </source>
</evidence>
<comment type="similarity">
    <text evidence="2">Belongs to the cation diffusion facilitator (CDF) transporter (TC 2.A.4) family. SLC30A subfamily.</text>
</comment>
<evidence type="ECO:0000313" key="9">
    <source>
        <dbReference type="Proteomes" id="UP000695022"/>
    </source>
</evidence>
<dbReference type="Proteomes" id="UP000695022">
    <property type="component" value="Unplaced"/>
</dbReference>
<dbReference type="Gene3D" id="1.20.1510.10">
    <property type="entry name" value="Cation efflux protein transmembrane domain"/>
    <property type="match status" value="1"/>
</dbReference>
<evidence type="ECO:0000256" key="7">
    <source>
        <dbReference type="SAM" id="Phobius"/>
    </source>
</evidence>
<dbReference type="RefSeq" id="XP_014677707.1">
    <property type="nucleotide sequence ID" value="XM_014822221.1"/>
</dbReference>
<name>A0ABM1EZT6_PRICU</name>
<dbReference type="SUPFAM" id="SSF161111">
    <property type="entry name" value="Cation efflux protein transmembrane domain-like"/>
    <property type="match status" value="1"/>
</dbReference>
<proteinExistence type="inferred from homology"/>
<evidence type="ECO:0000256" key="4">
    <source>
        <dbReference type="ARBA" id="ARBA00022833"/>
    </source>
</evidence>
<keyword evidence="5 7" id="KW-1133">Transmembrane helix</keyword>
<accession>A0ABM1EZT6</accession>
<evidence type="ECO:0000256" key="5">
    <source>
        <dbReference type="ARBA" id="ARBA00022989"/>
    </source>
</evidence>
<comment type="subcellular location">
    <subcellularLocation>
        <location evidence="1">Membrane</location>
        <topology evidence="1">Multi-pass membrane protein</topology>
    </subcellularLocation>
</comment>
<gene>
    <name evidence="10" type="primary">LOC106817547</name>
</gene>
<feature type="transmembrane region" description="Helical" evidence="7">
    <location>
        <begin position="38"/>
        <end position="60"/>
    </location>
</feature>
<feature type="transmembrane region" description="Helical" evidence="7">
    <location>
        <begin position="137"/>
        <end position="159"/>
    </location>
</feature>
<dbReference type="GeneID" id="106817547"/>
<feature type="non-terminal residue" evidence="10">
    <location>
        <position position="253"/>
    </location>
</feature>
<dbReference type="PANTHER" id="PTHR45820:SF4">
    <property type="entry name" value="ZINC TRANSPORTER 63C, ISOFORM F"/>
    <property type="match status" value="1"/>
</dbReference>
<keyword evidence="6 7" id="KW-0472">Membrane</keyword>
<dbReference type="InterPro" id="IPR027469">
    <property type="entry name" value="Cation_efflux_TMD_sf"/>
</dbReference>
<evidence type="ECO:0000259" key="8">
    <source>
        <dbReference type="Pfam" id="PF01545"/>
    </source>
</evidence>
<feature type="domain" description="Cation efflux protein transmembrane" evidence="8">
    <location>
        <begin position="17"/>
        <end position="197"/>
    </location>
</feature>
<reference evidence="10" key="1">
    <citation type="submission" date="2025-08" db="UniProtKB">
        <authorList>
            <consortium name="RefSeq"/>
        </authorList>
    </citation>
    <scope>IDENTIFICATION</scope>
</reference>
<evidence type="ECO:0000256" key="1">
    <source>
        <dbReference type="ARBA" id="ARBA00004141"/>
    </source>
</evidence>
<dbReference type="NCBIfam" id="TIGR01297">
    <property type="entry name" value="CDF"/>
    <property type="match status" value="1"/>
</dbReference>
<evidence type="ECO:0000256" key="3">
    <source>
        <dbReference type="ARBA" id="ARBA00022692"/>
    </source>
</evidence>
<keyword evidence="4" id="KW-0862">Zinc</keyword>
<dbReference type="InterPro" id="IPR058533">
    <property type="entry name" value="Cation_efflux_TM"/>
</dbReference>
<evidence type="ECO:0000313" key="10">
    <source>
        <dbReference type="RefSeq" id="XP_014677707.1"/>
    </source>
</evidence>
<dbReference type="PANTHER" id="PTHR45820">
    <property type="entry name" value="FI23527P1"/>
    <property type="match status" value="1"/>
</dbReference>
<organism evidence="9 10">
    <name type="scientific">Priapulus caudatus</name>
    <name type="common">Priapulid worm</name>
    <dbReference type="NCBI Taxonomy" id="37621"/>
    <lineage>
        <taxon>Eukaryota</taxon>
        <taxon>Metazoa</taxon>
        <taxon>Ecdysozoa</taxon>
        <taxon>Scalidophora</taxon>
        <taxon>Priapulida</taxon>
        <taxon>Priapulimorpha</taxon>
        <taxon>Priapulimorphida</taxon>
        <taxon>Priapulidae</taxon>
        <taxon>Priapulus</taxon>
    </lineage>
</organism>
<feature type="transmembrane region" description="Helical" evidence="7">
    <location>
        <begin position="171"/>
        <end position="189"/>
    </location>
</feature>
<keyword evidence="3 7" id="KW-0812">Transmembrane</keyword>
<sequence>MNTLLDIILVINLRYILTVIVAVQLARSNRGSSVYEMYRMETVGALINAVFLISLCFLIFLEAMKRFLLEDEHIDNPQLILIVGSIGLFLNIIGLFLFHGGNSVGSAAVTVADGKSHSHSHGHSHGQEGGHLNMQGVFLHVLGDALGSVFIIVSALVIWKVQGHWRFYIDPALSLLLIAIMLSTAIPLLRRAVMSLLQVAPPHLQSDVLQRKLLEKIPAIESIPLINICQHRPNYVTASVTVRCHSVRDYLLA</sequence>
<feature type="transmembrane region" description="Helical" evidence="7">
    <location>
        <begin position="80"/>
        <end position="98"/>
    </location>
</feature>